<keyword evidence="2" id="KW-0560">Oxidoreductase</keyword>
<dbReference type="InParanoid" id="A0A218YW74"/>
<dbReference type="Pfam" id="PF00264">
    <property type="entry name" value="Tyrosinase"/>
    <property type="match status" value="1"/>
</dbReference>
<dbReference type="STRING" id="503106.A0A218YW74"/>
<evidence type="ECO:0000259" key="5">
    <source>
        <dbReference type="PROSITE" id="PS00498"/>
    </source>
</evidence>
<dbReference type="InterPro" id="IPR008922">
    <property type="entry name" value="Di-copper_centre_dom_sf"/>
</dbReference>
<gene>
    <name evidence="6" type="ORF">B2J93_8618</name>
</gene>
<evidence type="ECO:0000259" key="4">
    <source>
        <dbReference type="PROSITE" id="PS00497"/>
    </source>
</evidence>
<accession>A0A218YW74</accession>
<sequence>MLTSASAVFMLVLLQLLTLPATTAADFTPASTTSSDWLATRGLFSLGIEQFRHFFSGPRGGCNLRNAVIRREWSSLSRSQRKEYTDAVLCLQSKPARTNQTLVPGARSRYDDFVWTHIEQTLTIHGTANFLSWHRYFTWTYEQALRNECGYRGYQPYWNWGKTAFDPVKSPVFDGSPFSMGGNGEYEPHNCTNALPSGLNCLPAGAGGGCVMEGPFKNMKVNLGPVSPTLAAKGVVSSSSSSAYNPRCLRRDITSWASSRWSTDAQSTSLITQNTDIESFQTVMQGDFDRGFYGVHTAGHFTMAGDPSGDIFASPGDPAFWLHHAQIDRTWWIWQNQDLGARQNAIGGTITLNNSPASRPGRLDDPITLGVNAPNITIGDAMSTLAGPFCYIYL</sequence>
<dbReference type="EMBL" id="MZNU01000336">
    <property type="protein sequence ID" value="OWP00047.1"/>
    <property type="molecule type" value="Genomic_DNA"/>
</dbReference>
<evidence type="ECO:0000313" key="7">
    <source>
        <dbReference type="Proteomes" id="UP000242519"/>
    </source>
</evidence>
<comment type="caution">
    <text evidence="6">The sequence shown here is derived from an EMBL/GenBank/DDBJ whole genome shotgun (WGS) entry which is preliminary data.</text>
</comment>
<proteinExistence type="predicted"/>
<dbReference type="PANTHER" id="PTHR11474:SF125">
    <property type="entry name" value="N-ACETYL-6-HYDROXYTRYPTOPHAN OXIDASE IVOB-RELATED"/>
    <property type="match status" value="1"/>
</dbReference>
<dbReference type="InterPro" id="IPR002227">
    <property type="entry name" value="Tyrosinase_Cu-bd"/>
</dbReference>
<dbReference type="AlphaFoldDB" id="A0A218YW74"/>
<feature type="signal peptide" evidence="3">
    <location>
        <begin position="1"/>
        <end position="25"/>
    </location>
</feature>
<reference evidence="6 7" key="1">
    <citation type="submission" date="2017-04" db="EMBL/GenBank/DDBJ databases">
        <title>Draft genome sequence of Marssonina coronaria NL1: causal agent of apple blotch.</title>
        <authorList>
            <person name="Cheng Q."/>
        </authorList>
    </citation>
    <scope>NUCLEOTIDE SEQUENCE [LARGE SCALE GENOMIC DNA]</scope>
    <source>
        <strain evidence="6 7">NL1</strain>
    </source>
</reference>
<evidence type="ECO:0000256" key="3">
    <source>
        <dbReference type="SAM" id="SignalP"/>
    </source>
</evidence>
<keyword evidence="3" id="KW-0732">Signal</keyword>
<feature type="domain" description="Tyrosinase copper-binding" evidence="4">
    <location>
        <begin position="125"/>
        <end position="142"/>
    </location>
</feature>
<dbReference type="Gene3D" id="1.10.1280.10">
    <property type="entry name" value="Di-copper center containing domain from catechol oxidase"/>
    <property type="match status" value="1"/>
</dbReference>
<dbReference type="OrthoDB" id="6132182at2759"/>
<dbReference type="InterPro" id="IPR050316">
    <property type="entry name" value="Tyrosinase/Hemocyanin"/>
</dbReference>
<evidence type="ECO:0000256" key="2">
    <source>
        <dbReference type="ARBA" id="ARBA00023002"/>
    </source>
</evidence>
<protein>
    <submittedName>
        <fullName evidence="6">Tyrosinase</fullName>
    </submittedName>
</protein>
<keyword evidence="7" id="KW-1185">Reference proteome</keyword>
<dbReference type="PRINTS" id="PR00092">
    <property type="entry name" value="TYROSINASE"/>
</dbReference>
<name>A0A218YW74_9HELO</name>
<dbReference type="Proteomes" id="UP000242519">
    <property type="component" value="Unassembled WGS sequence"/>
</dbReference>
<feature type="domain" description="Tyrosinase copper-binding" evidence="5">
    <location>
        <begin position="317"/>
        <end position="328"/>
    </location>
</feature>
<dbReference type="PROSITE" id="PS00497">
    <property type="entry name" value="TYROSINASE_1"/>
    <property type="match status" value="1"/>
</dbReference>
<dbReference type="PANTHER" id="PTHR11474">
    <property type="entry name" value="TYROSINASE FAMILY MEMBER"/>
    <property type="match status" value="1"/>
</dbReference>
<keyword evidence="1" id="KW-0479">Metal-binding</keyword>
<dbReference type="SUPFAM" id="SSF48056">
    <property type="entry name" value="Di-copper centre-containing domain"/>
    <property type="match status" value="1"/>
</dbReference>
<evidence type="ECO:0000313" key="6">
    <source>
        <dbReference type="EMBL" id="OWP00047.1"/>
    </source>
</evidence>
<dbReference type="GO" id="GO:0016491">
    <property type="term" value="F:oxidoreductase activity"/>
    <property type="evidence" value="ECO:0007669"/>
    <property type="project" value="UniProtKB-KW"/>
</dbReference>
<dbReference type="GO" id="GO:0046872">
    <property type="term" value="F:metal ion binding"/>
    <property type="evidence" value="ECO:0007669"/>
    <property type="project" value="UniProtKB-KW"/>
</dbReference>
<organism evidence="6 7">
    <name type="scientific">Diplocarpon coronariae</name>
    <dbReference type="NCBI Taxonomy" id="2795749"/>
    <lineage>
        <taxon>Eukaryota</taxon>
        <taxon>Fungi</taxon>
        <taxon>Dikarya</taxon>
        <taxon>Ascomycota</taxon>
        <taxon>Pezizomycotina</taxon>
        <taxon>Leotiomycetes</taxon>
        <taxon>Helotiales</taxon>
        <taxon>Drepanopezizaceae</taxon>
        <taxon>Diplocarpon</taxon>
    </lineage>
</organism>
<dbReference type="PROSITE" id="PS00498">
    <property type="entry name" value="TYROSINASE_2"/>
    <property type="match status" value="1"/>
</dbReference>
<feature type="chain" id="PRO_5012442841" evidence="3">
    <location>
        <begin position="26"/>
        <end position="394"/>
    </location>
</feature>
<evidence type="ECO:0000256" key="1">
    <source>
        <dbReference type="ARBA" id="ARBA00022723"/>
    </source>
</evidence>